<dbReference type="RefSeq" id="WP_096240815.1">
    <property type="nucleotide sequence ID" value="NZ_LT907978.1"/>
</dbReference>
<evidence type="ECO:0000313" key="1">
    <source>
        <dbReference type="EMBL" id="SOB72843.1"/>
    </source>
</evidence>
<name>A0A285PT81_9FIRM</name>
<dbReference type="Proteomes" id="UP000217549">
    <property type="component" value="Chromosome I"/>
</dbReference>
<protein>
    <submittedName>
        <fullName evidence="1">Uncharacterized protein</fullName>
    </submittedName>
</protein>
<reference evidence="2" key="1">
    <citation type="submission" date="2017-09" db="EMBL/GenBank/DDBJ databases">
        <authorList>
            <person name="Shetty A S."/>
        </authorList>
    </citation>
    <scope>NUCLEOTIDE SEQUENCE [LARGE SCALE GENOMIC DNA]</scope>
</reference>
<proteinExistence type="predicted"/>
<dbReference type="KEGG" id="ehl:EHLA_2212"/>
<sequence>MKKTVKRYNLSNIMKNAWETKKRYPRMSFSACLRDAWREAKQAVLAKEMPEVVNVMFSGRDLTINLENGEISGETFEVKKHIKYIFDAKWNPAKKVWVSQLKNLRAVVAKECVVY</sequence>
<keyword evidence="2" id="KW-1185">Reference proteome</keyword>
<dbReference type="EMBL" id="LT907978">
    <property type="protein sequence ID" value="SOB72843.1"/>
    <property type="molecule type" value="Genomic_DNA"/>
</dbReference>
<evidence type="ECO:0000313" key="2">
    <source>
        <dbReference type="Proteomes" id="UP000217549"/>
    </source>
</evidence>
<gene>
    <name evidence="1" type="ORF">EHLA_2212</name>
</gene>
<organism evidence="1 2">
    <name type="scientific">Anaerobutyricum hallii</name>
    <dbReference type="NCBI Taxonomy" id="39488"/>
    <lineage>
        <taxon>Bacteria</taxon>
        <taxon>Bacillati</taxon>
        <taxon>Bacillota</taxon>
        <taxon>Clostridia</taxon>
        <taxon>Lachnospirales</taxon>
        <taxon>Lachnospiraceae</taxon>
        <taxon>Anaerobutyricum</taxon>
    </lineage>
</organism>
<dbReference type="AlphaFoldDB" id="A0A285PT81"/>
<accession>A0A285PT81</accession>